<feature type="compositionally biased region" description="Polar residues" evidence="3">
    <location>
        <begin position="921"/>
        <end position="932"/>
    </location>
</feature>
<feature type="region of interest" description="Disordered" evidence="3">
    <location>
        <begin position="1099"/>
        <end position="1123"/>
    </location>
</feature>
<evidence type="ECO:0000256" key="2">
    <source>
        <dbReference type="ARBA" id="ARBA00023242"/>
    </source>
</evidence>
<sequence>MNNPNMQQNGMQQGRASAGLHHFIQHYRVQQQQGKIPNGWQQTTQPEERGQLALQFFTSYRLLKPEFSEVEVMRAALQYETQTFMSAASKDQYVNSIKQKLMMMTNARQQRLQGGVPNPMNNPMNGMNPAQMHMMQMNQQGPRQGTPQQFNGAFPNAQLQRPMQVSPVPMAQGGSSMGVNGANPANMNQGQNTQQPNMQPNQNQQNRQEQLIINQFAKKIMESCKEEIRVKFEADIRAWPEDKKQQLLAQGINPLFLRFRQHAEMLYRRGALGQPVPGQNAGAMQGAAQPNRIQGQQMTMNQRQPNQEFDFTEIANRQMEAMRSQDQGNTVVPASNNPNNAGQMGGFQAQNSQPGQPQNVMAQRQAEAFHRQAQAQQAQAHAQAQAQAQQAQQARLEQQRQQQAIQTRNQQNQLLQGQIGGLNLPQGSQQASPAMPMLNRPMAPPGQPGPPGTPQQQRQPQAHVPIMTPQPGQGDANLSDLMRQAQQRAAAVQHANQPPLSEQTRLSMMPADLDPNVRQQLLKVPEHQFRMILQSYMLSRRNNMQNGAFPPGQPNAGQPNMPFNQQQQIPPGMPGQMIGGPNMQSMAGRPGMNLAQQQPGAGPQPPMGAQRGPMVNQQQRLQAASNLLRANPGIIHATDPKPFPPNVLNAQIRQSLPQEVRTWQQLKLWASQNPNLVPGVDNQKLLMLQVLHFQDMMRQSNAPGAQPPLQGGQGLAPQAPANPNQGPMRMPQQQNMQNMAALQVSPQELQNFRARMAGQPQANMSDEQLRNFMISVKVKSLQQQRQQQQAQSALINQQAQRNQGQQVPMPVQQQQQQQPSRTPTAPPPTQPTPQPKPAARPPPPQQQPQQPAQPHPANNAGNKGTKRPMDDTEPNTEAASQAPAMAPSRSQHGDLTPEQLTKLTPTQHAQYKAQLLKAQDVSNNKMQQQRGPSLSPEELKQRMMDPVRNRQFKQMAEEVEKSLPPRPTVQLPPQLRVPLQRSIKENFARLKGVEQALRIFHASYDTAEPEPVIRQIMRSRALLFQQMNEVDGTLHPQVTLTMDEFKNHMGATIKFSYEIMKKVKQQAQGQSSAAQQPQSQGSTAPAQLNAANLKIVEQQNRNQKAPSAPTTDRPPFAIGADSGHGAAHYFEGARPVTNLVLPEKKRAKLEAGSQSSTPGAKASPRIGSGASNSPELRRQPPPEKQLPQRPTFRCNDAGCEYSVRGFDTQAELETHSQIHAKIENPLQFALDSMADYLDVDQKTGEAKINPNAAKQAPKPAPGAPRPAQGSKPDQTPGASHNATTPAGQQAPAMARVPTQTGVKDSPSANLLKTPQAMTKVGTPGSGARGKATPASIPKSAPKEQQVAAPEPAVKEDEEQQPMLPMSLLDYSYEDTFAALDANRPFTVLDLKDEDNAWALRSRPASPSTTPESSAKDTPSTRQSDISENDNLLINLDLKDTDMPDAWAVGMYGDAIPMDMQLSEDLQSLGVMLPPMDSEDMMLFPDYGPGTMMDLDMLEKTMDSMGGTLDPPRALFMYLLLHLGLFAL</sequence>
<gene>
    <name evidence="5" type="ORF">PTT_18495</name>
</gene>
<feature type="region of interest" description="Disordered" evidence="3">
    <location>
        <begin position="420"/>
        <end position="477"/>
    </location>
</feature>
<feature type="compositionally biased region" description="Polar residues" evidence="3">
    <location>
        <begin position="324"/>
        <end position="361"/>
    </location>
</feature>
<feature type="compositionally biased region" description="Low complexity" evidence="3">
    <location>
        <begin position="362"/>
        <end position="386"/>
    </location>
</feature>
<evidence type="ECO:0000256" key="1">
    <source>
        <dbReference type="ARBA" id="ARBA00004123"/>
    </source>
</evidence>
<feature type="region of interest" description="Disordered" evidence="3">
    <location>
        <begin position="921"/>
        <end position="940"/>
    </location>
</feature>
<dbReference type="InterPro" id="IPR036529">
    <property type="entry name" value="KIX_dom_sf"/>
</dbReference>
<feature type="compositionally biased region" description="Low complexity" evidence="3">
    <location>
        <begin position="1400"/>
        <end position="1412"/>
    </location>
</feature>
<evidence type="ECO:0000313" key="5">
    <source>
        <dbReference type="EMBL" id="EFQ86297.1"/>
    </source>
</evidence>
<dbReference type="eggNOG" id="ENOG502QVXD">
    <property type="taxonomic scope" value="Eukaryota"/>
</dbReference>
<feature type="region of interest" description="Disordered" evidence="3">
    <location>
        <begin position="1399"/>
        <end position="1427"/>
    </location>
</feature>
<keyword evidence="6" id="KW-1185">Reference proteome</keyword>
<feature type="compositionally biased region" description="Polar residues" evidence="3">
    <location>
        <begin position="1099"/>
        <end position="1110"/>
    </location>
</feature>
<dbReference type="InterPro" id="IPR036546">
    <property type="entry name" value="MED15_KIX"/>
</dbReference>
<feature type="region of interest" description="Disordered" evidence="3">
    <location>
        <begin position="792"/>
        <end position="896"/>
    </location>
</feature>
<accession>E3S6U0</accession>
<feature type="domain" description="Mediator complex subunit 15 KIX" evidence="4">
    <location>
        <begin position="38"/>
        <end position="112"/>
    </location>
</feature>
<dbReference type="KEGG" id="pte:PTT_18495"/>
<dbReference type="GO" id="GO:0005634">
    <property type="term" value="C:nucleus"/>
    <property type="evidence" value="ECO:0007669"/>
    <property type="project" value="UniProtKB-SubCell"/>
</dbReference>
<evidence type="ECO:0000259" key="4">
    <source>
        <dbReference type="Pfam" id="PF16987"/>
    </source>
</evidence>
<dbReference type="GO" id="GO:0006355">
    <property type="term" value="P:regulation of DNA-templated transcription"/>
    <property type="evidence" value="ECO:0007669"/>
    <property type="project" value="InterPro"/>
</dbReference>
<comment type="subcellular location">
    <subcellularLocation>
        <location evidence="1">Nucleus</location>
    </subcellularLocation>
</comment>
<keyword evidence="2" id="KW-0539">Nucleus</keyword>
<dbReference type="OrthoDB" id="3918840at2759"/>
<protein>
    <recommendedName>
        <fullName evidence="4">Mediator complex subunit 15 KIX domain-containing protein</fullName>
    </recommendedName>
</protein>
<dbReference type="Proteomes" id="UP000001067">
    <property type="component" value="Unassembled WGS sequence"/>
</dbReference>
<dbReference type="EMBL" id="GL537478">
    <property type="protein sequence ID" value="EFQ86297.1"/>
    <property type="molecule type" value="Genomic_DNA"/>
</dbReference>
<feature type="region of interest" description="Disordered" evidence="3">
    <location>
        <begin position="699"/>
        <end position="731"/>
    </location>
</feature>
<feature type="compositionally biased region" description="Polar residues" evidence="3">
    <location>
        <begin position="1415"/>
        <end position="1425"/>
    </location>
</feature>
<evidence type="ECO:0000313" key="6">
    <source>
        <dbReference type="Proteomes" id="UP000001067"/>
    </source>
</evidence>
<reference evidence="5 6" key="1">
    <citation type="journal article" date="2010" name="Genome Biol.">
        <title>A first genome assembly of the barley fungal pathogen Pyrenophora teres f. teres.</title>
        <authorList>
            <person name="Ellwood S.R."/>
            <person name="Liu Z."/>
            <person name="Syme R.A."/>
            <person name="Lai Z."/>
            <person name="Hane J.K."/>
            <person name="Keiper F."/>
            <person name="Moffat C.S."/>
            <person name="Oliver R.P."/>
            <person name="Friesen T.L."/>
        </authorList>
    </citation>
    <scope>NUCLEOTIDE SEQUENCE [LARGE SCALE GENOMIC DNA]</scope>
    <source>
        <strain evidence="5 6">0-1</strain>
    </source>
</reference>
<feature type="region of interest" description="Disordered" evidence="3">
    <location>
        <begin position="1248"/>
        <end position="1360"/>
    </location>
</feature>
<feature type="compositionally biased region" description="Pro residues" evidence="3">
    <location>
        <begin position="824"/>
        <end position="854"/>
    </location>
</feature>
<feature type="region of interest" description="Disordered" evidence="3">
    <location>
        <begin position="168"/>
        <end position="207"/>
    </location>
</feature>
<feature type="compositionally biased region" description="Low complexity" evidence="3">
    <location>
        <begin position="792"/>
        <end position="823"/>
    </location>
</feature>
<feature type="compositionally biased region" description="Polar residues" evidence="3">
    <location>
        <begin position="1271"/>
        <end position="1287"/>
    </location>
</feature>
<feature type="compositionally biased region" description="Low complexity" evidence="3">
    <location>
        <begin position="186"/>
        <end position="207"/>
    </location>
</feature>
<dbReference type="Pfam" id="PF16987">
    <property type="entry name" value="KIX_2"/>
    <property type="match status" value="1"/>
</dbReference>
<feature type="region of interest" description="Disordered" evidence="3">
    <location>
        <begin position="1147"/>
        <end position="1193"/>
    </location>
</feature>
<feature type="region of interest" description="Disordered" evidence="3">
    <location>
        <begin position="321"/>
        <end position="386"/>
    </location>
</feature>
<name>E3S6U0_PYRTT</name>
<dbReference type="GO" id="GO:0003712">
    <property type="term" value="F:transcription coregulator activity"/>
    <property type="evidence" value="ECO:0007669"/>
    <property type="project" value="InterPro"/>
</dbReference>
<feature type="compositionally biased region" description="Polar residues" evidence="3">
    <location>
        <begin position="1297"/>
        <end position="1316"/>
    </location>
</feature>
<organism evidence="6">
    <name type="scientific">Pyrenophora teres f. teres (strain 0-1)</name>
    <name type="common">Barley net blotch fungus</name>
    <name type="synonym">Drechslera teres f. teres</name>
    <dbReference type="NCBI Taxonomy" id="861557"/>
    <lineage>
        <taxon>Eukaryota</taxon>
        <taxon>Fungi</taxon>
        <taxon>Dikarya</taxon>
        <taxon>Ascomycota</taxon>
        <taxon>Pezizomycotina</taxon>
        <taxon>Dothideomycetes</taxon>
        <taxon>Pleosporomycetidae</taxon>
        <taxon>Pleosporales</taxon>
        <taxon>Pleosporineae</taxon>
        <taxon>Pleosporaceae</taxon>
        <taxon>Pyrenophora</taxon>
    </lineage>
</organism>
<dbReference type="Gene3D" id="1.10.246.20">
    <property type="entry name" value="Coactivator CBP, KIX domain"/>
    <property type="match status" value="1"/>
</dbReference>
<evidence type="ECO:0000256" key="3">
    <source>
        <dbReference type="SAM" id="MobiDB-lite"/>
    </source>
</evidence>
<dbReference type="HOGENOM" id="CLU_237109_0_0_1"/>
<proteinExistence type="predicted"/>
<feature type="compositionally biased region" description="Pro residues" evidence="3">
    <location>
        <begin position="442"/>
        <end position="453"/>
    </location>
</feature>
<feature type="compositionally biased region" description="Low complexity" evidence="3">
    <location>
        <begin position="701"/>
        <end position="731"/>
    </location>
</feature>